<reference evidence="2 3" key="1">
    <citation type="submission" date="2024-01" db="EMBL/GenBank/DDBJ databases">
        <authorList>
            <person name="Allen C."/>
            <person name="Tagirdzhanova G."/>
        </authorList>
    </citation>
    <scope>NUCLEOTIDE SEQUENCE [LARGE SCALE GENOMIC DNA]</scope>
</reference>
<feature type="transmembrane region" description="Helical" evidence="1">
    <location>
        <begin position="76"/>
        <end position="97"/>
    </location>
</feature>
<comment type="caution">
    <text evidence="2">The sequence shown here is derived from an EMBL/GenBank/DDBJ whole genome shotgun (WGS) entry which is preliminary data.</text>
</comment>
<name>A0ABP0B7N4_9PEZI</name>
<evidence type="ECO:0000313" key="3">
    <source>
        <dbReference type="Proteomes" id="UP001642406"/>
    </source>
</evidence>
<keyword evidence="1" id="KW-1133">Transmembrane helix</keyword>
<keyword evidence="1" id="KW-0472">Membrane</keyword>
<evidence type="ECO:0000313" key="2">
    <source>
        <dbReference type="EMBL" id="CAK7215309.1"/>
    </source>
</evidence>
<dbReference type="Proteomes" id="UP001642406">
    <property type="component" value="Unassembled WGS sequence"/>
</dbReference>
<evidence type="ECO:0008006" key="4">
    <source>
        <dbReference type="Google" id="ProtNLM"/>
    </source>
</evidence>
<dbReference type="EMBL" id="CAWUHC010000014">
    <property type="protein sequence ID" value="CAK7215309.1"/>
    <property type="molecule type" value="Genomic_DNA"/>
</dbReference>
<accession>A0ABP0B7N4</accession>
<feature type="transmembrane region" description="Helical" evidence="1">
    <location>
        <begin position="44"/>
        <end position="64"/>
    </location>
</feature>
<evidence type="ECO:0000256" key="1">
    <source>
        <dbReference type="SAM" id="Phobius"/>
    </source>
</evidence>
<organism evidence="2 3">
    <name type="scientific">Sporothrix bragantina</name>
    <dbReference type="NCBI Taxonomy" id="671064"/>
    <lineage>
        <taxon>Eukaryota</taxon>
        <taxon>Fungi</taxon>
        <taxon>Dikarya</taxon>
        <taxon>Ascomycota</taxon>
        <taxon>Pezizomycotina</taxon>
        <taxon>Sordariomycetes</taxon>
        <taxon>Sordariomycetidae</taxon>
        <taxon>Ophiostomatales</taxon>
        <taxon>Ophiostomataceae</taxon>
        <taxon>Sporothrix</taxon>
    </lineage>
</organism>
<feature type="transmembrane region" description="Helical" evidence="1">
    <location>
        <begin position="12"/>
        <end position="32"/>
    </location>
</feature>
<keyword evidence="3" id="KW-1185">Reference proteome</keyword>
<protein>
    <recommendedName>
        <fullName evidence="4">MARVEL domain-containing protein</fullName>
    </recommendedName>
</protein>
<keyword evidence="1" id="KW-0812">Transmembrane</keyword>
<proteinExistence type="predicted"/>
<gene>
    <name evidence="2" type="ORF">SBRCBS47491_002438</name>
</gene>
<feature type="transmembrane region" description="Helical" evidence="1">
    <location>
        <begin position="129"/>
        <end position="149"/>
    </location>
</feature>
<sequence>MGLKPNSNGGIFHAVVRLAFIIASIVALAMAAQCIHVSHRAMPALVIVGSVIAIVTDILSIFSYNGRSHTYPFTMVGDAFAAVAYGVAFTLLAHMYANDILNGAADPNKYTWDDYLADNAIARTAKTSFVLAMFRIASFLGTAILGFFMTRHWNKQDFRSMNNVRMRQYA</sequence>